<name>A0A4Y2UIK2_ARAVE</name>
<evidence type="ECO:0000313" key="2">
    <source>
        <dbReference type="EMBL" id="GBO12718.1"/>
    </source>
</evidence>
<evidence type="ECO:0000313" key="3">
    <source>
        <dbReference type="Proteomes" id="UP000499080"/>
    </source>
</evidence>
<evidence type="ECO:0000313" key="1">
    <source>
        <dbReference type="EMBL" id="GBO07065.1"/>
    </source>
</evidence>
<protein>
    <submittedName>
        <fullName evidence="2">Uncharacterized protein</fullName>
    </submittedName>
</protein>
<proteinExistence type="predicted"/>
<dbReference type="AlphaFoldDB" id="A0A4Y2UIK2"/>
<accession>A0A4Y2UIK2</accession>
<organism evidence="2 3">
    <name type="scientific">Araneus ventricosus</name>
    <name type="common">Orbweaver spider</name>
    <name type="synonym">Epeira ventricosa</name>
    <dbReference type="NCBI Taxonomy" id="182803"/>
    <lineage>
        <taxon>Eukaryota</taxon>
        <taxon>Metazoa</taxon>
        <taxon>Ecdysozoa</taxon>
        <taxon>Arthropoda</taxon>
        <taxon>Chelicerata</taxon>
        <taxon>Arachnida</taxon>
        <taxon>Araneae</taxon>
        <taxon>Araneomorphae</taxon>
        <taxon>Entelegynae</taxon>
        <taxon>Araneoidea</taxon>
        <taxon>Araneidae</taxon>
        <taxon>Araneus</taxon>
    </lineage>
</organism>
<reference evidence="2 3" key="1">
    <citation type="journal article" date="2019" name="Sci. Rep.">
        <title>Orb-weaving spider Araneus ventricosus genome elucidates the spidroin gene catalogue.</title>
        <authorList>
            <person name="Kono N."/>
            <person name="Nakamura H."/>
            <person name="Ohtoshi R."/>
            <person name="Moran D.A.P."/>
            <person name="Shinohara A."/>
            <person name="Yoshida Y."/>
            <person name="Fujiwara M."/>
            <person name="Mori M."/>
            <person name="Tomita M."/>
            <person name="Arakawa K."/>
        </authorList>
    </citation>
    <scope>NUCLEOTIDE SEQUENCE [LARGE SCALE GENOMIC DNA]</scope>
</reference>
<dbReference type="EMBL" id="BGPR01037175">
    <property type="protein sequence ID" value="GBO12718.1"/>
    <property type="molecule type" value="Genomic_DNA"/>
</dbReference>
<gene>
    <name evidence="2" type="ORF">AVEN_245621_1</name>
    <name evidence="1" type="ORF">AVEN_28804_1</name>
</gene>
<dbReference type="EMBL" id="BGPR01033204">
    <property type="protein sequence ID" value="GBO07065.1"/>
    <property type="molecule type" value="Genomic_DNA"/>
</dbReference>
<keyword evidence="3" id="KW-1185">Reference proteome</keyword>
<sequence>MMQTAQKFFQSSVFANLHFVITHGNVCQRNASRLKITSKNVAMRSSNDMPAYKPHMLFSLCFAHKRKHSFETWSIDFRCAFVPSSKYDRRRGIMPMVNPEALRPSA</sequence>
<dbReference type="Proteomes" id="UP000499080">
    <property type="component" value="Unassembled WGS sequence"/>
</dbReference>
<comment type="caution">
    <text evidence="2">The sequence shown here is derived from an EMBL/GenBank/DDBJ whole genome shotgun (WGS) entry which is preliminary data.</text>
</comment>